<dbReference type="Pfam" id="PF03591">
    <property type="entry name" value="AzlC"/>
    <property type="match status" value="1"/>
</dbReference>
<comment type="similarity">
    <text evidence="2">Belongs to the AzlC family.</text>
</comment>
<dbReference type="OrthoDB" id="3177005at2"/>
<keyword evidence="5 8" id="KW-0812">Transmembrane</keyword>
<evidence type="ECO:0000256" key="8">
    <source>
        <dbReference type="SAM" id="Phobius"/>
    </source>
</evidence>
<dbReference type="KEGG" id="mpec:B9O19_01707"/>
<dbReference type="AlphaFoldDB" id="A0A2K9P3Q3"/>
<feature type="transmembrane region" description="Helical" evidence="8">
    <location>
        <begin position="189"/>
        <end position="207"/>
    </location>
</feature>
<reference evidence="9 10" key="1">
    <citation type="submission" date="2017-04" db="EMBL/GenBank/DDBJ databases">
        <title>Monoglobus pectinilyticus 14 draft genome.</title>
        <authorList>
            <person name="Kim C."/>
            <person name="Rosendale D.I."/>
            <person name="Kelly W.J."/>
            <person name="Tannock G.W."/>
            <person name="Patchett M.L."/>
            <person name="Jordens J.Z."/>
        </authorList>
    </citation>
    <scope>NUCLEOTIDE SEQUENCE [LARGE SCALE GENOMIC DNA]</scope>
    <source>
        <strain evidence="9 10">14</strain>
    </source>
</reference>
<dbReference type="GeneID" id="98063094"/>
<proteinExistence type="inferred from homology"/>
<evidence type="ECO:0000256" key="5">
    <source>
        <dbReference type="ARBA" id="ARBA00022692"/>
    </source>
</evidence>
<protein>
    <submittedName>
        <fullName evidence="9">Branched-chain amino acid ABC transporter permease</fullName>
    </submittedName>
</protein>
<evidence type="ECO:0000256" key="7">
    <source>
        <dbReference type="ARBA" id="ARBA00023136"/>
    </source>
</evidence>
<dbReference type="RefSeq" id="WP_102366027.1">
    <property type="nucleotide sequence ID" value="NZ_CP020991.1"/>
</dbReference>
<dbReference type="PANTHER" id="PTHR34979:SF1">
    <property type="entry name" value="INNER MEMBRANE PROTEIN YGAZ"/>
    <property type="match status" value="1"/>
</dbReference>
<organism evidence="9 10">
    <name type="scientific">Monoglobus pectinilyticus</name>
    <dbReference type="NCBI Taxonomy" id="1981510"/>
    <lineage>
        <taxon>Bacteria</taxon>
        <taxon>Bacillati</taxon>
        <taxon>Bacillota</taxon>
        <taxon>Clostridia</taxon>
        <taxon>Monoglobales</taxon>
        <taxon>Monoglobaceae</taxon>
        <taxon>Monoglobus</taxon>
    </lineage>
</organism>
<evidence type="ECO:0000313" key="9">
    <source>
        <dbReference type="EMBL" id="AUO19861.1"/>
    </source>
</evidence>
<sequence>MKSNTKEFIENRYSQGVRDGIPIGLGYLSVSFTFGIMAAMGGLPVWAALLISMTNLTSAGQFAGLSLMLGGASYLEVAMTQVVINMRYALMSVSVSQKLFGGIGGLNRMGIAFGITDEIFAVSTTKPAQLGPKYMYGLMTIPYIGWALGTLVGAAAGMLLPESIRSALGIAIYGMFIAIVVPPAKDNKAVLYVLFGAVLLSSCFKWFPVLNMVSNGFVIIICALVCAGLGAYFAPIDTDETNGKDGIDGQP</sequence>
<dbReference type="EMBL" id="CP020991">
    <property type="protein sequence ID" value="AUO19861.1"/>
    <property type="molecule type" value="Genomic_DNA"/>
</dbReference>
<feature type="transmembrane region" description="Helical" evidence="8">
    <location>
        <begin position="164"/>
        <end position="182"/>
    </location>
</feature>
<feature type="transmembrane region" description="Helical" evidence="8">
    <location>
        <begin position="213"/>
        <end position="234"/>
    </location>
</feature>
<gene>
    <name evidence="9" type="ORF">B9O19_01707</name>
</gene>
<comment type="subcellular location">
    <subcellularLocation>
        <location evidence="1">Cell membrane</location>
        <topology evidence="1">Multi-pass membrane protein</topology>
    </subcellularLocation>
</comment>
<dbReference type="PANTHER" id="PTHR34979">
    <property type="entry name" value="INNER MEMBRANE PROTEIN YGAZ"/>
    <property type="match status" value="1"/>
</dbReference>
<evidence type="ECO:0000313" key="10">
    <source>
        <dbReference type="Proteomes" id="UP000235589"/>
    </source>
</evidence>
<keyword evidence="10" id="KW-1185">Reference proteome</keyword>
<evidence type="ECO:0000256" key="2">
    <source>
        <dbReference type="ARBA" id="ARBA00010735"/>
    </source>
</evidence>
<dbReference type="GO" id="GO:1903785">
    <property type="term" value="P:L-valine transmembrane transport"/>
    <property type="evidence" value="ECO:0007669"/>
    <property type="project" value="TreeGrafter"/>
</dbReference>
<evidence type="ECO:0000256" key="4">
    <source>
        <dbReference type="ARBA" id="ARBA00022475"/>
    </source>
</evidence>
<feature type="transmembrane region" description="Helical" evidence="8">
    <location>
        <begin position="63"/>
        <end position="84"/>
    </location>
</feature>
<feature type="transmembrane region" description="Helical" evidence="8">
    <location>
        <begin position="136"/>
        <end position="158"/>
    </location>
</feature>
<dbReference type="Proteomes" id="UP000235589">
    <property type="component" value="Chromosome"/>
</dbReference>
<accession>A0A2K9P3Q3</accession>
<keyword evidence="3" id="KW-0813">Transport</keyword>
<keyword evidence="7 8" id="KW-0472">Membrane</keyword>
<evidence type="ECO:0000256" key="3">
    <source>
        <dbReference type="ARBA" id="ARBA00022448"/>
    </source>
</evidence>
<keyword evidence="4" id="KW-1003">Cell membrane</keyword>
<evidence type="ECO:0000256" key="6">
    <source>
        <dbReference type="ARBA" id="ARBA00022989"/>
    </source>
</evidence>
<keyword evidence="6 8" id="KW-1133">Transmembrane helix</keyword>
<name>A0A2K9P3Q3_9FIRM</name>
<feature type="transmembrane region" description="Helical" evidence="8">
    <location>
        <begin position="21"/>
        <end position="51"/>
    </location>
</feature>
<dbReference type="InterPro" id="IPR011606">
    <property type="entry name" value="Brnchd-chn_aa_trnsp_permease"/>
</dbReference>
<dbReference type="GO" id="GO:0005886">
    <property type="term" value="C:plasma membrane"/>
    <property type="evidence" value="ECO:0007669"/>
    <property type="project" value="UniProtKB-SubCell"/>
</dbReference>
<evidence type="ECO:0000256" key="1">
    <source>
        <dbReference type="ARBA" id="ARBA00004651"/>
    </source>
</evidence>